<keyword evidence="4" id="KW-1133">Transmembrane helix</keyword>
<sequence length="1144" mass="126662">MDSRQSSAESDSSPCYPLFIPLHRKLEWPLNTASYLPHFLFTHDYLQSLASLLRFFHIPVPRYCSDDRPRKHEICFPYTRTKAIWGLTGYRILVSICAAAFGLAKAGLLYTGQKGEANEIEWIYGSIVTICLYWLGLYEDSIPPKWPLFFHHDFSAPILRALSLLTQGSSILIPLSLALSVTWWFRTQMTIEPLSVDDLSFIPFFNFSLFLVFTFLVVLGASHCPLPLATTRKTSRRVGDAYVSTNFGRDLLILTAKSAKYTKEEATMPGEEAPTVKFKRRRLQGACDICRQKKSDSAKMPDNRCSNCIAFNAECTHVHVNQKTVYKFRPTPKRGLREPESLDEHREKMNPLLETILSATYQAPTNPAIIRNTLISLASYARLLEQRVPKSGATAPSPLSISTQTRTSPESETSPIIREPKYMIDPTGSPTSEDSHESNSNGNGTGNSNNVDTQLSNVMEKNLTINAKSNRFFGPSSSGMLVKAALEFSRQYATNPQACNPGAIMKVAAFKRPQYWTVQQWEIVPPEPQQPFVFPEPDLLEHLVDTYFRMCNVFIPVLHRPTFDKSVKAGLHLKDRGFGGCLLAVCAVASRYSSDKRVIPEGVTSELSCGYQWFKQLRLFRKSFIRTPSLYELQTYWISATYLHGASTPEDCWYLIGMAIRAAQDAGIHRRHRGPPTVQSELRKRIWWALVLADIVVSISNGRPRAIHASDFDVDLPIECDDEYWENPDPALAFKQPQGKPAQTTCLVKLLELFNVLSSAEAVFYATKKTVPPDASSPEEWEQHNLASLDSLLNGWVDTVPEHLRWDPNNPNPIFFDQSALIFSTFYWVQILIHRPFISIRSKLSLSSLAICTNAARACSRIMELHSQRGFLALPQVQAGIPLDEQKEMESVYRCARLLAMFERRWHPAGRFSDVLRALAAVSNLPLPESSIDSGAPAWWSASPSASATQDPQPSPPSSQPATSEIGCSLTGVFNFPVYSSELSVGPVFESFHLPSAAGTPPSSAGVSSAVSSAGGQPFDFEAMFAQSFAAAAGGGPAPVNNDWDSFMSSNGGNLLGAMSPQSGGAQAPQAGPSNPSANEIPVANGTSPIPNFFPQGIGLDNMTIWAGVPTSLDWTDWSHYIANVDSALNQDNGFGGQFQQQMF</sequence>
<proteinExistence type="predicted"/>
<comment type="caution">
    <text evidence="6">The sequence shown here is derived from an EMBL/GenBank/DDBJ whole genome shotgun (WGS) entry which is preliminary data.</text>
</comment>
<protein>
    <recommendedName>
        <fullName evidence="5">Xylanolytic transcriptional activator regulatory domain-containing protein</fullName>
    </recommendedName>
</protein>
<feature type="region of interest" description="Disordered" evidence="3">
    <location>
        <begin position="389"/>
        <end position="452"/>
    </location>
</feature>
<dbReference type="EMBL" id="AACS02000005">
    <property type="protein sequence ID" value="EAU82376.2"/>
    <property type="molecule type" value="Genomic_DNA"/>
</dbReference>
<evidence type="ECO:0000259" key="5">
    <source>
        <dbReference type="SMART" id="SM00906"/>
    </source>
</evidence>
<feature type="transmembrane region" description="Helical" evidence="4">
    <location>
        <begin position="159"/>
        <end position="185"/>
    </location>
</feature>
<dbReference type="eggNOG" id="ENOG502QSY2">
    <property type="taxonomic scope" value="Eukaryota"/>
</dbReference>
<evidence type="ECO:0000256" key="1">
    <source>
        <dbReference type="ARBA" id="ARBA00022723"/>
    </source>
</evidence>
<feature type="transmembrane region" description="Helical" evidence="4">
    <location>
        <begin position="90"/>
        <end position="110"/>
    </location>
</feature>
<feature type="transmembrane region" description="Helical" evidence="4">
    <location>
        <begin position="122"/>
        <end position="138"/>
    </location>
</feature>
<keyword evidence="7" id="KW-1185">Reference proteome</keyword>
<feature type="compositionally biased region" description="Low complexity" evidence="3">
    <location>
        <begin position="438"/>
        <end position="450"/>
    </location>
</feature>
<dbReference type="InParanoid" id="A8P810"/>
<dbReference type="OMA" id="CHDSATH"/>
<dbReference type="InterPro" id="IPR036864">
    <property type="entry name" value="Zn2-C6_fun-type_DNA-bd_sf"/>
</dbReference>
<evidence type="ECO:0000256" key="2">
    <source>
        <dbReference type="ARBA" id="ARBA00023242"/>
    </source>
</evidence>
<keyword evidence="2" id="KW-0539">Nucleus</keyword>
<dbReference type="InterPro" id="IPR001138">
    <property type="entry name" value="Zn2Cys6_DnaBD"/>
</dbReference>
<dbReference type="CDD" id="cd00067">
    <property type="entry name" value="GAL4"/>
    <property type="match status" value="1"/>
</dbReference>
<dbReference type="PANTHER" id="PTHR46910">
    <property type="entry name" value="TRANSCRIPTION FACTOR PDR1"/>
    <property type="match status" value="1"/>
</dbReference>
<evidence type="ECO:0000256" key="3">
    <source>
        <dbReference type="SAM" id="MobiDB-lite"/>
    </source>
</evidence>
<dbReference type="VEuPathDB" id="FungiDB:CC1G_06686"/>
<dbReference type="CDD" id="cd12148">
    <property type="entry name" value="fungal_TF_MHR"/>
    <property type="match status" value="1"/>
</dbReference>
<keyword evidence="4" id="KW-0472">Membrane</keyword>
<accession>A8P810</accession>
<dbReference type="STRING" id="240176.A8P810"/>
<dbReference type="GO" id="GO:0000981">
    <property type="term" value="F:DNA-binding transcription factor activity, RNA polymerase II-specific"/>
    <property type="evidence" value="ECO:0007669"/>
    <property type="project" value="InterPro"/>
</dbReference>
<evidence type="ECO:0000313" key="7">
    <source>
        <dbReference type="Proteomes" id="UP000001861"/>
    </source>
</evidence>
<keyword evidence="1" id="KW-0479">Metal-binding</keyword>
<reference evidence="6 7" key="1">
    <citation type="journal article" date="2010" name="Proc. Natl. Acad. Sci. U.S.A.">
        <title>Insights into evolution of multicellular fungi from the assembled chromosomes of the mushroom Coprinopsis cinerea (Coprinus cinereus).</title>
        <authorList>
            <person name="Stajich J.E."/>
            <person name="Wilke S.K."/>
            <person name="Ahren D."/>
            <person name="Au C.H."/>
            <person name="Birren B.W."/>
            <person name="Borodovsky M."/>
            <person name="Burns C."/>
            <person name="Canback B."/>
            <person name="Casselton L.A."/>
            <person name="Cheng C.K."/>
            <person name="Deng J."/>
            <person name="Dietrich F.S."/>
            <person name="Fargo D.C."/>
            <person name="Farman M.L."/>
            <person name="Gathman A.C."/>
            <person name="Goldberg J."/>
            <person name="Guigo R."/>
            <person name="Hoegger P.J."/>
            <person name="Hooker J.B."/>
            <person name="Huggins A."/>
            <person name="James T.Y."/>
            <person name="Kamada T."/>
            <person name="Kilaru S."/>
            <person name="Kodira C."/>
            <person name="Kues U."/>
            <person name="Kupfer D."/>
            <person name="Kwan H.S."/>
            <person name="Lomsadze A."/>
            <person name="Li W."/>
            <person name="Lilly W.W."/>
            <person name="Ma L.J."/>
            <person name="Mackey A.J."/>
            <person name="Manning G."/>
            <person name="Martin F."/>
            <person name="Muraguchi H."/>
            <person name="Natvig D.O."/>
            <person name="Palmerini H."/>
            <person name="Ramesh M.A."/>
            <person name="Rehmeyer C.J."/>
            <person name="Roe B.A."/>
            <person name="Shenoy N."/>
            <person name="Stanke M."/>
            <person name="Ter-Hovhannisyan V."/>
            <person name="Tunlid A."/>
            <person name="Velagapudi R."/>
            <person name="Vision T.J."/>
            <person name="Zeng Q."/>
            <person name="Zolan M.E."/>
            <person name="Pukkila P.J."/>
        </authorList>
    </citation>
    <scope>NUCLEOTIDE SEQUENCE [LARGE SCALE GENOMIC DNA]</scope>
    <source>
        <strain evidence="7">Okayama-7 / 130 / ATCC MYA-4618 / FGSC 9003</strain>
    </source>
</reference>
<dbReference type="Proteomes" id="UP000001861">
    <property type="component" value="Unassembled WGS sequence"/>
</dbReference>
<dbReference type="SMART" id="SM00906">
    <property type="entry name" value="Fungal_trans"/>
    <property type="match status" value="1"/>
</dbReference>
<dbReference type="InterPro" id="IPR050987">
    <property type="entry name" value="AtrR-like"/>
</dbReference>
<dbReference type="OrthoDB" id="4456959at2759"/>
<evidence type="ECO:0000313" key="6">
    <source>
        <dbReference type="EMBL" id="EAU82376.2"/>
    </source>
</evidence>
<feature type="region of interest" description="Disordered" evidence="3">
    <location>
        <begin position="1052"/>
        <end position="1088"/>
    </location>
</feature>
<organism evidence="6 7">
    <name type="scientific">Coprinopsis cinerea (strain Okayama-7 / 130 / ATCC MYA-4618 / FGSC 9003)</name>
    <name type="common">Inky cap fungus</name>
    <name type="synonym">Hormographiella aspergillata</name>
    <dbReference type="NCBI Taxonomy" id="240176"/>
    <lineage>
        <taxon>Eukaryota</taxon>
        <taxon>Fungi</taxon>
        <taxon>Dikarya</taxon>
        <taxon>Basidiomycota</taxon>
        <taxon>Agaricomycotina</taxon>
        <taxon>Agaricomycetes</taxon>
        <taxon>Agaricomycetidae</taxon>
        <taxon>Agaricales</taxon>
        <taxon>Agaricineae</taxon>
        <taxon>Psathyrellaceae</taxon>
        <taxon>Coprinopsis</taxon>
    </lineage>
</organism>
<dbReference type="Pfam" id="PF04082">
    <property type="entry name" value="Fungal_trans"/>
    <property type="match status" value="1"/>
</dbReference>
<feature type="domain" description="Xylanolytic transcriptional activator regulatory" evidence="5">
    <location>
        <begin position="652"/>
        <end position="723"/>
    </location>
</feature>
<dbReference type="SUPFAM" id="SSF57701">
    <property type="entry name" value="Zn2/Cys6 DNA-binding domain"/>
    <property type="match status" value="1"/>
</dbReference>
<name>A8P810_COPC7</name>
<dbReference type="InterPro" id="IPR007219">
    <property type="entry name" value="XnlR_reg_dom"/>
</dbReference>
<feature type="region of interest" description="Disordered" evidence="3">
    <location>
        <begin position="941"/>
        <end position="964"/>
    </location>
</feature>
<feature type="compositionally biased region" description="Low complexity" evidence="3">
    <location>
        <begin position="941"/>
        <end position="952"/>
    </location>
</feature>
<feature type="compositionally biased region" description="Polar residues" evidence="3">
    <location>
        <begin position="397"/>
        <end position="414"/>
    </location>
</feature>
<keyword evidence="4" id="KW-0812">Transmembrane</keyword>
<dbReference type="GeneID" id="6016087"/>
<dbReference type="PANTHER" id="PTHR46910:SF38">
    <property type="entry name" value="ZN(2)-C6 FUNGAL-TYPE DOMAIN-CONTAINING PROTEIN"/>
    <property type="match status" value="1"/>
</dbReference>
<dbReference type="RefSeq" id="XP_001839473.2">
    <property type="nucleotide sequence ID" value="XM_001839421.2"/>
</dbReference>
<dbReference type="GO" id="GO:0006351">
    <property type="term" value="P:DNA-templated transcription"/>
    <property type="evidence" value="ECO:0007669"/>
    <property type="project" value="InterPro"/>
</dbReference>
<gene>
    <name evidence="6" type="ORF">CC1G_06686</name>
</gene>
<dbReference type="GO" id="GO:0003677">
    <property type="term" value="F:DNA binding"/>
    <property type="evidence" value="ECO:0007669"/>
    <property type="project" value="InterPro"/>
</dbReference>
<evidence type="ECO:0000256" key="4">
    <source>
        <dbReference type="SAM" id="Phobius"/>
    </source>
</evidence>
<dbReference type="KEGG" id="cci:CC1G_06686"/>
<dbReference type="HOGENOM" id="CLU_006019_0_1_1"/>
<dbReference type="GO" id="GO:0008270">
    <property type="term" value="F:zinc ion binding"/>
    <property type="evidence" value="ECO:0007669"/>
    <property type="project" value="InterPro"/>
</dbReference>
<dbReference type="AlphaFoldDB" id="A8P810"/>
<feature type="transmembrane region" description="Helical" evidence="4">
    <location>
        <begin position="205"/>
        <end position="228"/>
    </location>
</feature>